<dbReference type="PANTHER" id="PTHR30289:SF1">
    <property type="entry name" value="PEBP (PHOSPHATIDYLETHANOLAMINE-BINDING PROTEIN) FAMILY PROTEIN"/>
    <property type="match status" value="1"/>
</dbReference>
<dbReference type="SUPFAM" id="SSF49777">
    <property type="entry name" value="PEBP-like"/>
    <property type="match status" value="1"/>
</dbReference>
<dbReference type="InterPro" id="IPR036610">
    <property type="entry name" value="PEBP-like_sf"/>
</dbReference>
<dbReference type="Pfam" id="PF01161">
    <property type="entry name" value="PBP"/>
    <property type="match status" value="1"/>
</dbReference>
<accession>A0A227KHP6</accession>
<gene>
    <name evidence="1" type="ORF">ADH67_08645</name>
</gene>
<dbReference type="Gene3D" id="3.90.280.10">
    <property type="entry name" value="PEBP-like"/>
    <property type="match status" value="1"/>
</dbReference>
<protein>
    <submittedName>
        <fullName evidence="1">Phosphatidylethanolamine-binding protein</fullName>
    </submittedName>
</protein>
<dbReference type="NCBIfam" id="TIGR00481">
    <property type="entry name" value="YbhB/YbcL family Raf kinase inhibitor-like protein"/>
    <property type="match status" value="1"/>
</dbReference>
<dbReference type="EMBL" id="NHMP01000005">
    <property type="protein sequence ID" value="OXE47221.1"/>
    <property type="molecule type" value="Genomic_DNA"/>
</dbReference>
<dbReference type="GeneID" id="78362175"/>
<dbReference type="AlphaFoldDB" id="A0A227KHP6"/>
<comment type="caution">
    <text evidence="1">The sequence shown here is derived from an EMBL/GenBank/DDBJ whole genome shotgun (WGS) entry which is preliminary data.</text>
</comment>
<organism evidence="1 2">
    <name type="scientific">Turicimonas muris</name>
    <dbReference type="NCBI Taxonomy" id="1796652"/>
    <lineage>
        <taxon>Bacteria</taxon>
        <taxon>Pseudomonadati</taxon>
        <taxon>Pseudomonadota</taxon>
        <taxon>Betaproteobacteria</taxon>
        <taxon>Burkholderiales</taxon>
        <taxon>Sutterellaceae</taxon>
        <taxon>Turicimonas</taxon>
    </lineage>
</organism>
<dbReference type="InterPro" id="IPR005247">
    <property type="entry name" value="YbhB_YbcL/LppC-like"/>
</dbReference>
<name>A0A227KHP6_9BURK</name>
<dbReference type="Proteomes" id="UP000214610">
    <property type="component" value="Unassembled WGS sequence"/>
</dbReference>
<keyword evidence="2" id="KW-1185">Reference proteome</keyword>
<dbReference type="RefSeq" id="WP_066594256.1">
    <property type="nucleotide sequence ID" value="NZ_CAJTBZ010000008.1"/>
</dbReference>
<sequence length="155" mass="17094">MKISSPAFADKGFIPIEYTQEGEDLSPPLVISDIPEAAKSLVLIVEDPDAPDPENPKLIFTHWIVYNLPPQSMELAAGQDISQIPGAKEGLNDRGTVGYIGPRPPIGTHRYFFKLYAVNTELSFERPPQRKEVLREMDGFIVGSAQIIGLYKLAA</sequence>
<proteinExistence type="predicted"/>
<dbReference type="PANTHER" id="PTHR30289">
    <property type="entry name" value="UNCHARACTERIZED PROTEIN YBCL-RELATED"/>
    <property type="match status" value="1"/>
</dbReference>
<dbReference type="CDD" id="cd00865">
    <property type="entry name" value="PEBP_bact_arch"/>
    <property type="match status" value="1"/>
</dbReference>
<dbReference type="InterPro" id="IPR008914">
    <property type="entry name" value="PEBP"/>
</dbReference>
<evidence type="ECO:0000313" key="2">
    <source>
        <dbReference type="Proteomes" id="UP000214610"/>
    </source>
</evidence>
<reference evidence="2" key="1">
    <citation type="submission" date="2017-05" db="EMBL/GenBank/DDBJ databases">
        <title>Improved OligoMM genomes.</title>
        <authorList>
            <person name="Garzetti D."/>
        </authorList>
    </citation>
    <scope>NUCLEOTIDE SEQUENCE [LARGE SCALE GENOMIC DNA]</scope>
    <source>
        <strain evidence="2">YL45</strain>
    </source>
</reference>
<evidence type="ECO:0000313" key="1">
    <source>
        <dbReference type="EMBL" id="OXE47221.1"/>
    </source>
</evidence>